<feature type="transmembrane region" description="Helical" evidence="17">
    <location>
        <begin position="76"/>
        <end position="98"/>
    </location>
</feature>
<keyword evidence="9" id="KW-0479">Metal-binding</keyword>
<keyword evidence="16" id="KW-0175">Coiled coil</keyword>
<keyword evidence="8" id="KW-0808">Transferase</keyword>
<keyword evidence="7" id="KW-0963">Cytoplasm</keyword>
<comment type="subcellular location">
    <subcellularLocation>
        <location evidence="3">Cytoplasm</location>
    </subcellularLocation>
</comment>
<evidence type="ECO:0000256" key="8">
    <source>
        <dbReference type="ARBA" id="ARBA00022679"/>
    </source>
</evidence>
<gene>
    <name evidence="19" type="ORF">Msi02_79910</name>
</gene>
<keyword evidence="17" id="KW-0472">Membrane</keyword>
<evidence type="ECO:0000256" key="14">
    <source>
        <dbReference type="ARBA" id="ARBA00024827"/>
    </source>
</evidence>
<evidence type="ECO:0000313" key="20">
    <source>
        <dbReference type="Proteomes" id="UP000660454"/>
    </source>
</evidence>
<dbReference type="SUPFAM" id="SSF55874">
    <property type="entry name" value="ATPase domain of HSP90 chaperone/DNA topoisomerase II/histidine kinase"/>
    <property type="match status" value="1"/>
</dbReference>
<keyword evidence="20" id="KW-1185">Reference proteome</keyword>
<keyword evidence="10" id="KW-0418">Kinase</keyword>
<dbReference type="SMART" id="SM00387">
    <property type="entry name" value="HATPase_c"/>
    <property type="match status" value="1"/>
</dbReference>
<dbReference type="InterPro" id="IPR011712">
    <property type="entry name" value="Sig_transdc_His_kin_sub3_dim/P"/>
</dbReference>
<keyword evidence="6" id="KW-0004">4Fe-4S</keyword>
<evidence type="ECO:0000256" key="1">
    <source>
        <dbReference type="ARBA" id="ARBA00000085"/>
    </source>
</evidence>
<evidence type="ECO:0000256" key="4">
    <source>
        <dbReference type="ARBA" id="ARBA00012438"/>
    </source>
</evidence>
<organism evidence="19 20">
    <name type="scientific">Microbispora siamensis</name>
    <dbReference type="NCBI Taxonomy" id="564413"/>
    <lineage>
        <taxon>Bacteria</taxon>
        <taxon>Bacillati</taxon>
        <taxon>Actinomycetota</taxon>
        <taxon>Actinomycetes</taxon>
        <taxon>Streptosporangiales</taxon>
        <taxon>Streptosporangiaceae</taxon>
        <taxon>Microbispora</taxon>
    </lineage>
</organism>
<evidence type="ECO:0000313" key="19">
    <source>
        <dbReference type="EMBL" id="GIH67174.1"/>
    </source>
</evidence>
<dbReference type="InterPro" id="IPR017205">
    <property type="entry name" value="Sig_transdc_His_kinase_ChrS"/>
</dbReference>
<dbReference type="PIRSF" id="PIRSF037434">
    <property type="entry name" value="STHK_ChrS"/>
    <property type="match status" value="1"/>
</dbReference>
<feature type="transmembrane region" description="Helical" evidence="17">
    <location>
        <begin position="20"/>
        <end position="38"/>
    </location>
</feature>
<dbReference type="Proteomes" id="UP000660454">
    <property type="component" value="Unassembled WGS sequence"/>
</dbReference>
<feature type="coiled-coil region" evidence="16">
    <location>
        <begin position="176"/>
        <end position="211"/>
    </location>
</feature>
<comment type="function">
    <text evidence="14">Member of the two-component regulatory system NreB/NreC involved in the control of dissimilatory nitrate/nitrite reduction in response to oxygen. NreB functions as a direct oxygen sensor histidine kinase which is autophosphorylated, in the absence of oxygen, probably at the conserved histidine residue, and transfers its phosphate group probably to a conserved aspartate residue of NreC. NreB/NreC activates the expression of the nitrate (narGHJI) and nitrite (nir) reductase operons, as well as the putative nitrate transporter gene narT.</text>
</comment>
<dbReference type="InterPro" id="IPR050482">
    <property type="entry name" value="Sensor_HK_TwoCompSys"/>
</dbReference>
<keyword evidence="17" id="KW-0812">Transmembrane</keyword>
<evidence type="ECO:0000256" key="5">
    <source>
        <dbReference type="ARBA" id="ARBA00017322"/>
    </source>
</evidence>
<dbReference type="PROSITE" id="PS50109">
    <property type="entry name" value="HIS_KIN"/>
    <property type="match status" value="1"/>
</dbReference>
<evidence type="ECO:0000256" key="17">
    <source>
        <dbReference type="SAM" id="Phobius"/>
    </source>
</evidence>
<feature type="transmembrane region" description="Helical" evidence="17">
    <location>
        <begin position="119"/>
        <end position="136"/>
    </location>
</feature>
<keyword evidence="17" id="KW-1133">Transmembrane helix</keyword>
<evidence type="ECO:0000256" key="12">
    <source>
        <dbReference type="ARBA" id="ARBA00023012"/>
    </source>
</evidence>
<dbReference type="Pfam" id="PF07730">
    <property type="entry name" value="HisKA_3"/>
    <property type="match status" value="1"/>
</dbReference>
<feature type="domain" description="Histidine kinase" evidence="18">
    <location>
        <begin position="227"/>
        <end position="417"/>
    </location>
</feature>
<evidence type="ECO:0000256" key="3">
    <source>
        <dbReference type="ARBA" id="ARBA00004496"/>
    </source>
</evidence>
<dbReference type="InterPro" id="IPR004358">
    <property type="entry name" value="Sig_transdc_His_kin-like_C"/>
</dbReference>
<dbReference type="InterPro" id="IPR003594">
    <property type="entry name" value="HATPase_dom"/>
</dbReference>
<dbReference type="PANTHER" id="PTHR24421">
    <property type="entry name" value="NITRATE/NITRITE SENSOR PROTEIN NARX-RELATED"/>
    <property type="match status" value="1"/>
</dbReference>
<evidence type="ECO:0000259" key="18">
    <source>
        <dbReference type="PROSITE" id="PS50109"/>
    </source>
</evidence>
<evidence type="ECO:0000256" key="16">
    <source>
        <dbReference type="SAM" id="Coils"/>
    </source>
</evidence>
<keyword evidence="13" id="KW-0411">Iron-sulfur</keyword>
<feature type="transmembrane region" description="Helical" evidence="17">
    <location>
        <begin position="50"/>
        <end position="70"/>
    </location>
</feature>
<dbReference type="InterPro" id="IPR005467">
    <property type="entry name" value="His_kinase_dom"/>
</dbReference>
<dbReference type="PANTHER" id="PTHR24421:SF62">
    <property type="entry name" value="SENSORY TRANSDUCTION HISTIDINE KINASE"/>
    <property type="match status" value="1"/>
</dbReference>
<comment type="caution">
    <text evidence="19">The sequence shown here is derived from an EMBL/GenBank/DDBJ whole genome shotgun (WGS) entry which is preliminary data.</text>
</comment>
<dbReference type="EMBL" id="BOOF01000068">
    <property type="protein sequence ID" value="GIH67174.1"/>
    <property type="molecule type" value="Genomic_DNA"/>
</dbReference>
<name>A0ABQ4H0I0_9ACTN</name>
<comment type="catalytic activity">
    <reaction evidence="1">
        <text>ATP + protein L-histidine = ADP + protein N-phospho-L-histidine.</text>
        <dbReference type="EC" id="2.7.13.3"/>
    </reaction>
</comment>
<evidence type="ECO:0000256" key="7">
    <source>
        <dbReference type="ARBA" id="ARBA00022490"/>
    </source>
</evidence>
<protein>
    <recommendedName>
        <fullName evidence="5">Oxygen sensor histidine kinase NreB</fullName>
        <ecNumber evidence="4">2.7.13.3</ecNumber>
    </recommendedName>
    <alternativeName>
        <fullName evidence="15">Nitrogen regulation protein B</fullName>
    </alternativeName>
</protein>
<sequence length="422" mass="45548">MQSWQMAGPAGWEQRFRPMVTVVPYVLLAVMAALTIAFKHDQPGSLAIDLALCAAAAVWSLALFTLHPAWRDRIGVMGVFLAGLIVFGLVMVLRNPWFGFYTPALYFYAYRIIGWPRELYFVAGVAVVAGTAQSGGLELGSWVGRLEYLGILAVNVVPMCLVAWMGEIGARYYASREAALREAREANARLAAALAENAALQERLVEQARAAGVLDERARMAREIHDTLAQSLTGIVTQLQAAEQAADDPAAWRRHHAAATSLAREGLTEARRSVNELRPEPLETGRLADAITEVAATWSARHSIPAQVTVTGETRTMRPEAEVALLRVAQEALANVAKHAGTATRVGLTLSYMDRQVALDVRDDGRGFDHPAAQVERDGGFGLVAMRQRIEALSGTLQIESEVGGGTGISACLPAEAPEVRS</sequence>
<evidence type="ECO:0000256" key="10">
    <source>
        <dbReference type="ARBA" id="ARBA00022777"/>
    </source>
</evidence>
<evidence type="ECO:0000256" key="11">
    <source>
        <dbReference type="ARBA" id="ARBA00023004"/>
    </source>
</evidence>
<keyword evidence="11" id="KW-0408">Iron</keyword>
<evidence type="ECO:0000256" key="2">
    <source>
        <dbReference type="ARBA" id="ARBA00001966"/>
    </source>
</evidence>
<dbReference type="EC" id="2.7.13.3" evidence="4"/>
<dbReference type="PRINTS" id="PR00344">
    <property type="entry name" value="BCTRLSENSOR"/>
</dbReference>
<evidence type="ECO:0000256" key="6">
    <source>
        <dbReference type="ARBA" id="ARBA00022485"/>
    </source>
</evidence>
<keyword evidence="12" id="KW-0902">Two-component regulatory system</keyword>
<dbReference type="Gene3D" id="1.20.5.1930">
    <property type="match status" value="1"/>
</dbReference>
<feature type="transmembrane region" description="Helical" evidence="17">
    <location>
        <begin position="148"/>
        <end position="166"/>
    </location>
</feature>
<dbReference type="CDD" id="cd16917">
    <property type="entry name" value="HATPase_UhpB-NarQ-NarX-like"/>
    <property type="match status" value="1"/>
</dbReference>
<dbReference type="InterPro" id="IPR036890">
    <property type="entry name" value="HATPase_C_sf"/>
</dbReference>
<dbReference type="Gene3D" id="3.30.565.10">
    <property type="entry name" value="Histidine kinase-like ATPase, C-terminal domain"/>
    <property type="match status" value="1"/>
</dbReference>
<evidence type="ECO:0000256" key="9">
    <source>
        <dbReference type="ARBA" id="ARBA00022723"/>
    </source>
</evidence>
<accession>A0ABQ4H0I0</accession>
<evidence type="ECO:0000256" key="13">
    <source>
        <dbReference type="ARBA" id="ARBA00023014"/>
    </source>
</evidence>
<reference evidence="19 20" key="1">
    <citation type="submission" date="2021-01" db="EMBL/GenBank/DDBJ databases">
        <title>Whole genome shotgun sequence of Microbispora siamensis NBRC 104113.</title>
        <authorList>
            <person name="Komaki H."/>
            <person name="Tamura T."/>
        </authorList>
    </citation>
    <scope>NUCLEOTIDE SEQUENCE [LARGE SCALE GENOMIC DNA]</scope>
    <source>
        <strain evidence="19 20">NBRC 104113</strain>
    </source>
</reference>
<evidence type="ECO:0000256" key="15">
    <source>
        <dbReference type="ARBA" id="ARBA00030800"/>
    </source>
</evidence>
<dbReference type="Pfam" id="PF02518">
    <property type="entry name" value="HATPase_c"/>
    <property type="match status" value="1"/>
</dbReference>
<proteinExistence type="predicted"/>
<comment type="cofactor">
    <cofactor evidence="2">
        <name>[4Fe-4S] cluster</name>
        <dbReference type="ChEBI" id="CHEBI:49883"/>
    </cofactor>
</comment>